<feature type="transmembrane region" description="Helical" evidence="1">
    <location>
        <begin position="66"/>
        <end position="84"/>
    </location>
</feature>
<protein>
    <submittedName>
        <fullName evidence="2">Uncharacterized protein</fullName>
    </submittedName>
</protein>
<keyword evidence="1" id="KW-1133">Transmembrane helix</keyword>
<feature type="transmembrane region" description="Helical" evidence="1">
    <location>
        <begin position="38"/>
        <end position="60"/>
    </location>
</feature>
<name>X0TXU2_9ZZZZ</name>
<proteinExistence type="predicted"/>
<accession>X0TXU2</accession>
<dbReference type="EMBL" id="BARS01010295">
    <property type="protein sequence ID" value="GAF91956.1"/>
    <property type="molecule type" value="Genomic_DNA"/>
</dbReference>
<sequence length="135" mass="14845">MPAKKVMAESTVHGITTEHQVNEIVSWIEKYNENKPGIISSPVLIIIVGLILFTLFLLVFSGANKNTFLIIMIMVVTTLTALIISQPTKSKDSSNGSENVLQKAIDQINSSDRLTAGELFDKVVAIRDNIYSNQP</sequence>
<comment type="caution">
    <text evidence="2">The sequence shown here is derived from an EMBL/GenBank/DDBJ whole genome shotgun (WGS) entry which is preliminary data.</text>
</comment>
<evidence type="ECO:0000313" key="2">
    <source>
        <dbReference type="EMBL" id="GAF91956.1"/>
    </source>
</evidence>
<feature type="non-terminal residue" evidence="2">
    <location>
        <position position="135"/>
    </location>
</feature>
<organism evidence="2">
    <name type="scientific">marine sediment metagenome</name>
    <dbReference type="NCBI Taxonomy" id="412755"/>
    <lineage>
        <taxon>unclassified sequences</taxon>
        <taxon>metagenomes</taxon>
        <taxon>ecological metagenomes</taxon>
    </lineage>
</organism>
<gene>
    <name evidence="2" type="ORF">S01H1_19124</name>
</gene>
<reference evidence="2" key="1">
    <citation type="journal article" date="2014" name="Front. Microbiol.">
        <title>High frequency of phylogenetically diverse reductive dehalogenase-homologous genes in deep subseafloor sedimentary metagenomes.</title>
        <authorList>
            <person name="Kawai M."/>
            <person name="Futagami T."/>
            <person name="Toyoda A."/>
            <person name="Takaki Y."/>
            <person name="Nishi S."/>
            <person name="Hori S."/>
            <person name="Arai W."/>
            <person name="Tsubouchi T."/>
            <person name="Morono Y."/>
            <person name="Uchiyama I."/>
            <person name="Ito T."/>
            <person name="Fujiyama A."/>
            <person name="Inagaki F."/>
            <person name="Takami H."/>
        </authorList>
    </citation>
    <scope>NUCLEOTIDE SEQUENCE</scope>
    <source>
        <strain evidence="2">Expedition CK06-06</strain>
    </source>
</reference>
<keyword evidence="1" id="KW-0812">Transmembrane</keyword>
<keyword evidence="1" id="KW-0472">Membrane</keyword>
<evidence type="ECO:0000256" key="1">
    <source>
        <dbReference type="SAM" id="Phobius"/>
    </source>
</evidence>
<dbReference type="AlphaFoldDB" id="X0TXU2"/>